<keyword evidence="15" id="KW-1185">Reference proteome</keyword>
<sequence>MKWILFTIVSLFISFLVKLFVFPSRHGPYKLPPGPFSLPILTYNFLWLRQSPLDLESMLRTFINKYGPILTVHVGPSPAIIISDRSIAHKALIQNGAIFADRPRTLSITRITTSAKFDNITSAPYGPIWRLLRRNLAMEMFHPSRVRAYSRARKWVLDILVARLSAQPGSEGGAVVVEHFQYSMFCLLVLMCFGDKLNETQILEIQQVQRDILVNLQRFIFLNLWPKLMKVLLRNRWKEYLQIKNRQRKVLVPFIKAREKIKEERAKKEGEENEEFVVSYVDTLLDLQLIDEKRKLNNEEIVNLCSEFLNAGTDTTATSLQWIMANLVKYPKIQEKLFQEIKGVKESASTKKDGLREEEEVKEEDLGKLPYLKAVILEGLRRHPPGHFMVPHAVKEDTTLENYFIPKNGIVSFFAVGMGLDPQVWEDPMAFKPERFMSDDGGKAEYSTTFDITGNKEIKMMPFGAGRRMCPGTSLAILHLEYFVANLVWRFEWKAVEGEEVDLSEKMEFTIVMKKPLRAHINERF</sequence>
<dbReference type="PRINTS" id="PR00385">
    <property type="entry name" value="P450"/>
</dbReference>
<reference evidence="14 15" key="1">
    <citation type="journal article" date="2009" name="Nat. Genet.">
        <title>The genome of the cucumber, Cucumis sativus L.</title>
        <authorList>
            <person name="Huang S."/>
            <person name="Li R."/>
            <person name="Zhang Z."/>
            <person name="Li L."/>
            <person name="Gu X."/>
            <person name="Fan W."/>
            <person name="Lucas W.J."/>
            <person name="Wang X."/>
            <person name="Xie B."/>
            <person name="Ni P."/>
            <person name="Ren Y."/>
            <person name="Zhu H."/>
            <person name="Li J."/>
            <person name="Lin K."/>
            <person name="Jin W."/>
            <person name="Fei Z."/>
            <person name="Li G."/>
            <person name="Staub J."/>
            <person name="Kilian A."/>
            <person name="van der Vossen E.A."/>
            <person name="Wu Y."/>
            <person name="Guo J."/>
            <person name="He J."/>
            <person name="Jia Z."/>
            <person name="Ren Y."/>
            <person name="Tian G."/>
            <person name="Lu Y."/>
            <person name="Ruan J."/>
            <person name="Qian W."/>
            <person name="Wang M."/>
            <person name="Huang Q."/>
            <person name="Li B."/>
            <person name="Xuan Z."/>
            <person name="Cao J."/>
            <person name="Asan"/>
            <person name="Wu Z."/>
            <person name="Zhang J."/>
            <person name="Cai Q."/>
            <person name="Bai Y."/>
            <person name="Zhao B."/>
            <person name="Han Y."/>
            <person name="Li Y."/>
            <person name="Li X."/>
            <person name="Wang S."/>
            <person name="Shi Q."/>
            <person name="Liu S."/>
            <person name="Cho W.K."/>
            <person name="Kim J.Y."/>
            <person name="Xu Y."/>
            <person name="Heller-Uszynska K."/>
            <person name="Miao H."/>
            <person name="Cheng Z."/>
            <person name="Zhang S."/>
            <person name="Wu J."/>
            <person name="Yang Y."/>
            <person name="Kang H."/>
            <person name="Li M."/>
            <person name="Liang H."/>
            <person name="Ren X."/>
            <person name="Shi Z."/>
            <person name="Wen M."/>
            <person name="Jian M."/>
            <person name="Yang H."/>
            <person name="Zhang G."/>
            <person name="Yang Z."/>
            <person name="Chen R."/>
            <person name="Liu S."/>
            <person name="Li J."/>
            <person name="Ma L."/>
            <person name="Liu H."/>
            <person name="Zhou Y."/>
            <person name="Zhao J."/>
            <person name="Fang X."/>
            <person name="Li G."/>
            <person name="Fang L."/>
            <person name="Li Y."/>
            <person name="Liu D."/>
            <person name="Zheng H."/>
            <person name="Zhang Y."/>
            <person name="Qin N."/>
            <person name="Li Z."/>
            <person name="Yang G."/>
            <person name="Yang S."/>
            <person name="Bolund L."/>
            <person name="Kristiansen K."/>
            <person name="Zheng H."/>
            <person name="Li S."/>
            <person name="Zhang X."/>
            <person name="Yang H."/>
            <person name="Wang J."/>
            <person name="Sun R."/>
            <person name="Zhang B."/>
            <person name="Jiang S."/>
            <person name="Wang J."/>
            <person name="Du Y."/>
            <person name="Li S."/>
        </authorList>
    </citation>
    <scope>NUCLEOTIDE SEQUENCE [LARGE SCALE GENOMIC DNA]</scope>
    <source>
        <strain evidence="15">cv. 9930</strain>
    </source>
</reference>
<dbReference type="InterPro" id="IPR051103">
    <property type="entry name" value="Plant_metabolite_P450s"/>
</dbReference>
<gene>
    <name evidence="14" type="ORF">Csa_5G139780</name>
</gene>
<keyword evidence="10 13" id="KW-0503">Monooxygenase</keyword>
<dbReference type="STRING" id="3659.A0A0A0KJJ9"/>
<dbReference type="InterPro" id="IPR017972">
    <property type="entry name" value="Cyt_P450_CS"/>
</dbReference>
<evidence type="ECO:0000256" key="12">
    <source>
        <dbReference type="PIRSR" id="PIRSR602401-1"/>
    </source>
</evidence>
<proteinExistence type="inferred from homology"/>
<dbReference type="PANTHER" id="PTHR24298">
    <property type="entry name" value="FLAVONOID 3'-MONOOXYGENASE-RELATED"/>
    <property type="match status" value="1"/>
</dbReference>
<dbReference type="Gramene" id="KGN49900">
    <property type="protein sequence ID" value="KGN49900"/>
    <property type="gene ID" value="Csa_5G139780"/>
</dbReference>
<keyword evidence="6 12" id="KW-0479">Metal-binding</keyword>
<evidence type="ECO:0000256" key="7">
    <source>
        <dbReference type="ARBA" id="ARBA00022989"/>
    </source>
</evidence>
<dbReference type="InterPro" id="IPR002401">
    <property type="entry name" value="Cyt_P450_E_grp-I"/>
</dbReference>
<evidence type="ECO:0000256" key="11">
    <source>
        <dbReference type="ARBA" id="ARBA00023136"/>
    </source>
</evidence>
<dbReference type="EMBL" id="CM002926">
    <property type="protein sequence ID" value="KGN49900.1"/>
    <property type="molecule type" value="Genomic_DNA"/>
</dbReference>
<dbReference type="Gene3D" id="1.10.630.10">
    <property type="entry name" value="Cytochrome P450"/>
    <property type="match status" value="1"/>
</dbReference>
<keyword evidence="4 12" id="KW-0349">Heme</keyword>
<evidence type="ECO:0000313" key="14">
    <source>
        <dbReference type="EMBL" id="KGN49900.1"/>
    </source>
</evidence>
<keyword evidence="8 13" id="KW-0560">Oxidoreductase</keyword>
<dbReference type="SUPFAM" id="SSF48264">
    <property type="entry name" value="Cytochrome P450"/>
    <property type="match status" value="1"/>
</dbReference>
<dbReference type="GO" id="GO:0016020">
    <property type="term" value="C:membrane"/>
    <property type="evidence" value="ECO:0000318"/>
    <property type="project" value="GO_Central"/>
</dbReference>
<comment type="similarity">
    <text evidence="3 13">Belongs to the cytochrome P450 family.</text>
</comment>
<evidence type="ECO:0000256" key="8">
    <source>
        <dbReference type="ARBA" id="ARBA00023002"/>
    </source>
</evidence>
<evidence type="ECO:0000256" key="10">
    <source>
        <dbReference type="ARBA" id="ARBA00023033"/>
    </source>
</evidence>
<reference evidence="14 15" key="2">
    <citation type="journal article" date="2009" name="PLoS ONE">
        <title>An integrated genetic and cytogenetic map of the cucumber genome.</title>
        <authorList>
            <person name="Ren Y."/>
            <person name="Zhang Z."/>
            <person name="Liu J."/>
            <person name="Staub J.E."/>
            <person name="Han Y."/>
            <person name="Cheng Z."/>
            <person name="Li X."/>
            <person name="Lu J."/>
            <person name="Miao H."/>
            <person name="Kang H."/>
            <person name="Xie B."/>
            <person name="Gu X."/>
            <person name="Wang X."/>
            <person name="Du Y."/>
            <person name="Jin W."/>
            <person name="Huang S."/>
        </authorList>
    </citation>
    <scope>NUCLEOTIDE SEQUENCE [LARGE SCALE GENOMIC DNA]</scope>
    <source>
        <strain evidence="15">cv. 9930</strain>
    </source>
</reference>
<dbReference type="InterPro" id="IPR036396">
    <property type="entry name" value="Cyt_P450_sf"/>
</dbReference>
<dbReference type="Proteomes" id="UP000029981">
    <property type="component" value="Chromosome 5"/>
</dbReference>
<reference evidence="14 15" key="3">
    <citation type="journal article" date="2010" name="BMC Genomics">
        <title>Transcriptome sequencing and comparative analysis of cucumber flowers with different sex types.</title>
        <authorList>
            <person name="Guo S."/>
            <person name="Zheng Y."/>
            <person name="Joung J.G."/>
            <person name="Liu S."/>
            <person name="Zhang Z."/>
            <person name="Crasta O.R."/>
            <person name="Sobral B.W."/>
            <person name="Xu Y."/>
            <person name="Huang S."/>
            <person name="Fei Z."/>
        </authorList>
    </citation>
    <scope>NUCLEOTIDE SEQUENCE [LARGE SCALE GENOMIC DNA]</scope>
    <source>
        <strain evidence="15">cv. 9930</strain>
    </source>
</reference>
<dbReference type="eggNOG" id="KOG0156">
    <property type="taxonomic scope" value="Eukaryota"/>
</dbReference>
<dbReference type="PROSITE" id="PS00086">
    <property type="entry name" value="CYTOCHROME_P450"/>
    <property type="match status" value="1"/>
</dbReference>
<evidence type="ECO:0000256" key="9">
    <source>
        <dbReference type="ARBA" id="ARBA00023004"/>
    </source>
</evidence>
<accession>A0A0A0KJJ9</accession>
<keyword evidence="9 12" id="KW-0408">Iron</keyword>
<evidence type="ECO:0008006" key="16">
    <source>
        <dbReference type="Google" id="ProtNLM"/>
    </source>
</evidence>
<evidence type="ECO:0000256" key="4">
    <source>
        <dbReference type="ARBA" id="ARBA00022617"/>
    </source>
</evidence>
<keyword evidence="7" id="KW-1133">Transmembrane helix</keyword>
<protein>
    <recommendedName>
        <fullName evidence="16">Cytochrome P450</fullName>
    </recommendedName>
</protein>
<comment type="subcellular location">
    <subcellularLocation>
        <location evidence="2">Membrane</location>
        <topology evidence="2">Single-pass membrane protein</topology>
    </subcellularLocation>
</comment>
<dbReference type="AlphaFoldDB" id="A0A0A0KJJ9"/>
<dbReference type="PRINTS" id="PR00463">
    <property type="entry name" value="EP450I"/>
</dbReference>
<keyword evidence="11" id="KW-0472">Membrane</keyword>
<dbReference type="InterPro" id="IPR001128">
    <property type="entry name" value="Cyt_P450"/>
</dbReference>
<keyword evidence="5" id="KW-0812">Transmembrane</keyword>
<evidence type="ECO:0000256" key="2">
    <source>
        <dbReference type="ARBA" id="ARBA00004167"/>
    </source>
</evidence>
<dbReference type="OMA" id="NWHEPER"/>
<evidence type="ECO:0000256" key="6">
    <source>
        <dbReference type="ARBA" id="ARBA00022723"/>
    </source>
</evidence>
<reference evidence="14 15" key="4">
    <citation type="journal article" date="2011" name="BMC Genomics">
        <title>RNA-Seq improves annotation of protein-coding genes in the cucumber genome.</title>
        <authorList>
            <person name="Li Z."/>
            <person name="Zhang Z."/>
            <person name="Yan P."/>
            <person name="Huang S."/>
            <person name="Fei Z."/>
            <person name="Lin K."/>
        </authorList>
    </citation>
    <scope>NUCLEOTIDE SEQUENCE [LARGE SCALE GENOMIC DNA]</scope>
    <source>
        <strain evidence="15">cv. 9930</strain>
    </source>
</reference>
<dbReference type="GO" id="GO:0020037">
    <property type="term" value="F:heme binding"/>
    <property type="evidence" value="ECO:0007669"/>
    <property type="project" value="InterPro"/>
</dbReference>
<evidence type="ECO:0000256" key="13">
    <source>
        <dbReference type="RuleBase" id="RU000461"/>
    </source>
</evidence>
<feature type="binding site" description="axial binding residue" evidence="12">
    <location>
        <position position="470"/>
    </location>
    <ligand>
        <name>heme</name>
        <dbReference type="ChEBI" id="CHEBI:30413"/>
    </ligand>
    <ligandPart>
        <name>Fe</name>
        <dbReference type="ChEBI" id="CHEBI:18248"/>
    </ligandPart>
</feature>
<dbReference type="Pfam" id="PF00067">
    <property type="entry name" value="p450"/>
    <property type="match status" value="1"/>
</dbReference>
<comment type="cofactor">
    <cofactor evidence="1 12">
        <name>heme</name>
        <dbReference type="ChEBI" id="CHEBI:30413"/>
    </cofactor>
</comment>
<evidence type="ECO:0000313" key="15">
    <source>
        <dbReference type="Proteomes" id="UP000029981"/>
    </source>
</evidence>
<name>A0A0A0KJJ9_CUCSA</name>
<organism evidence="14 15">
    <name type="scientific">Cucumis sativus</name>
    <name type="common">Cucumber</name>
    <dbReference type="NCBI Taxonomy" id="3659"/>
    <lineage>
        <taxon>Eukaryota</taxon>
        <taxon>Viridiplantae</taxon>
        <taxon>Streptophyta</taxon>
        <taxon>Embryophyta</taxon>
        <taxon>Tracheophyta</taxon>
        <taxon>Spermatophyta</taxon>
        <taxon>Magnoliopsida</taxon>
        <taxon>eudicotyledons</taxon>
        <taxon>Gunneridae</taxon>
        <taxon>Pentapetalae</taxon>
        <taxon>rosids</taxon>
        <taxon>fabids</taxon>
        <taxon>Cucurbitales</taxon>
        <taxon>Cucurbitaceae</taxon>
        <taxon>Benincaseae</taxon>
        <taxon>Cucumis</taxon>
    </lineage>
</organism>
<evidence type="ECO:0000256" key="3">
    <source>
        <dbReference type="ARBA" id="ARBA00010617"/>
    </source>
</evidence>
<dbReference type="GO" id="GO:0005506">
    <property type="term" value="F:iron ion binding"/>
    <property type="evidence" value="ECO:0007669"/>
    <property type="project" value="InterPro"/>
</dbReference>
<dbReference type="FunFam" id="1.10.630.10:FF:000012">
    <property type="entry name" value="Cytochrome P450 family protein"/>
    <property type="match status" value="1"/>
</dbReference>
<dbReference type="OrthoDB" id="1055148at2759"/>
<dbReference type="PANTHER" id="PTHR24298:SF800">
    <property type="entry name" value="CYTOCHROME P450 89A2-RELATED"/>
    <property type="match status" value="1"/>
</dbReference>
<evidence type="ECO:0000256" key="1">
    <source>
        <dbReference type="ARBA" id="ARBA00001971"/>
    </source>
</evidence>
<evidence type="ECO:0000256" key="5">
    <source>
        <dbReference type="ARBA" id="ARBA00022692"/>
    </source>
</evidence>
<dbReference type="GO" id="GO:0016709">
    <property type="term" value="F:oxidoreductase activity, acting on paired donors, with incorporation or reduction of molecular oxygen, NAD(P)H as one donor, and incorporation of one atom of oxygen"/>
    <property type="evidence" value="ECO:0000318"/>
    <property type="project" value="GO_Central"/>
</dbReference>
<dbReference type="CDD" id="cd11075">
    <property type="entry name" value="CYP77_89"/>
    <property type="match status" value="1"/>
</dbReference>